<dbReference type="Pfam" id="PF16589">
    <property type="entry name" value="BRCT_2"/>
    <property type="match status" value="1"/>
</dbReference>
<dbReference type="InterPro" id="IPR036420">
    <property type="entry name" value="BRCT_dom_sf"/>
</dbReference>
<feature type="region of interest" description="Disordered" evidence="2">
    <location>
        <begin position="438"/>
        <end position="539"/>
    </location>
</feature>
<feature type="domain" description="BRCT" evidence="3">
    <location>
        <begin position="595"/>
        <end position="669"/>
    </location>
</feature>
<dbReference type="AlphaFoldDB" id="A0A7S4QN85"/>
<reference evidence="4" key="1">
    <citation type="submission" date="2021-01" db="EMBL/GenBank/DDBJ databases">
        <authorList>
            <person name="Corre E."/>
            <person name="Pelletier E."/>
            <person name="Niang G."/>
            <person name="Scheremetjew M."/>
            <person name="Finn R."/>
            <person name="Kale V."/>
            <person name="Holt S."/>
            <person name="Cochrane G."/>
            <person name="Meng A."/>
            <person name="Brown T."/>
            <person name="Cohen L."/>
        </authorList>
    </citation>
    <scope>NUCLEOTIDE SEQUENCE</scope>
    <source>
        <strain evidence="4">GSO104</strain>
    </source>
</reference>
<evidence type="ECO:0000256" key="2">
    <source>
        <dbReference type="SAM" id="MobiDB-lite"/>
    </source>
</evidence>
<feature type="region of interest" description="Disordered" evidence="2">
    <location>
        <begin position="380"/>
        <end position="412"/>
    </location>
</feature>
<evidence type="ECO:0000259" key="3">
    <source>
        <dbReference type="PROSITE" id="PS50172"/>
    </source>
</evidence>
<feature type="coiled-coil region" evidence="1">
    <location>
        <begin position="317"/>
        <end position="378"/>
    </location>
</feature>
<protein>
    <recommendedName>
        <fullName evidence="3">BRCT domain-containing protein</fullName>
    </recommendedName>
</protein>
<evidence type="ECO:0000313" key="4">
    <source>
        <dbReference type="EMBL" id="CAE4588801.1"/>
    </source>
</evidence>
<organism evidence="4">
    <name type="scientific">Ditylum brightwellii</name>
    <dbReference type="NCBI Taxonomy" id="49249"/>
    <lineage>
        <taxon>Eukaryota</taxon>
        <taxon>Sar</taxon>
        <taxon>Stramenopiles</taxon>
        <taxon>Ochrophyta</taxon>
        <taxon>Bacillariophyta</taxon>
        <taxon>Mediophyceae</taxon>
        <taxon>Lithodesmiophycidae</taxon>
        <taxon>Lithodesmiales</taxon>
        <taxon>Lithodesmiaceae</taxon>
        <taxon>Ditylum</taxon>
    </lineage>
</organism>
<dbReference type="SUPFAM" id="SSF52113">
    <property type="entry name" value="BRCT domain"/>
    <property type="match status" value="2"/>
</dbReference>
<sequence>MSESAAQDITSELKRKQIKLKEEREESLSKILLLLDTATNDNDDDDNNNDPNEKHQRDIPTSANSKSKYEELQIEKDESFSKLRIMLDTTTKDYENKIKSLEQTLAMSYSEESVDHAVEKALEMQKITMMREKDDAVMEAVSRIEQMLTVELRDLARKEMEEALVKQREELEREKNIAVEETVTKILAKHEKVDSDSLEDCEVNGAEETQSTCDQLTLETKSDLDELQDETYDAAQNDSESRIQKLNEQIESLEQELEKVHEIYYSQEHLDKALQEALEKQKIILMTQLKGSANEDTDMDLSQQRQDASIEKEDEGINNLLAEKTQVKEAMEQITNELKISVDEKIKSAVDEALQQEREANEKKVKELLKEVEDTHAREIKNLQMKIGDTETQYSENKDTGEEKSSAEKASDDYLLKEKDSIIEGLLEYVELLKKTQDKHAASSSSPIKNKRNSIGKEKKNRQSRGMGGGSSSNAQRPTTPREKSGGSVIAVTTPTTNDHKETTKRRSRQKSLPPNETRKNRRSIGSAPNNRRIRSSSLSGIRRSIGEIVSSGTEIFHGKRYSSSIQPFSTMSTDTVIDPSSIRLMIVNVPITAKMKKMAKSLKIELLDDAIENCTKVTHVIAGDDNFSLRRTPKLMVCLCCTSYVLHLDWLLQSYEQKSVLNPTDHLLIHDELAERRYRFSMRLTLKNGSERREEGGLFAGWSIFFCRGVAGNNAPKEEELNLIVKAAGGTIITYSDLPLSNDRDRAHVLVITNDPATKQQAADQQAAILAKNGAGFYTTTWLFGCVIHQMLFSIKRGLGPVRVSSITSEVKVEEKSLSSSDNDDDSDSSCNRKTMHVSFREIPRNAMPTDSGDASVPPKKEDNITTEFESTAVPEDGETGKSANILDTLNDAGDAKEAQTDDEFAFESLCERWKVAKNVIHVSVKGMRSKSDTFNEESHDFVTPDNPEDFAYGKLHAHWKAISPPQSPRVMVKVIGQKEASRVAKIENSESFEENVEEKTSLDDSNPSSINDSHPIPILSDPSLADTNKEQDFIASEEAAIGAT</sequence>
<feature type="compositionally biased region" description="Basic residues" evidence="2">
    <location>
        <begin position="449"/>
        <end position="463"/>
    </location>
</feature>
<dbReference type="PROSITE" id="PS50172">
    <property type="entry name" value="BRCT"/>
    <property type="match status" value="2"/>
</dbReference>
<feature type="coiled-coil region" evidence="1">
    <location>
        <begin position="236"/>
        <end position="263"/>
    </location>
</feature>
<keyword evidence="1" id="KW-0175">Coiled coil</keyword>
<accession>A0A7S4QN85</accession>
<gene>
    <name evidence="4" type="ORF">DBRI00130_LOCUS5318</name>
</gene>
<feature type="region of interest" description="Disordered" evidence="2">
    <location>
        <begin position="814"/>
        <end position="863"/>
    </location>
</feature>
<feature type="compositionally biased region" description="Polar residues" evidence="2">
    <location>
        <begin position="1005"/>
        <end position="1014"/>
    </location>
</feature>
<name>A0A7S4QN85_9STRA</name>
<feature type="compositionally biased region" description="Basic and acidic residues" evidence="2">
    <location>
        <begin position="396"/>
        <end position="412"/>
    </location>
</feature>
<feature type="region of interest" description="Disordered" evidence="2">
    <location>
        <begin position="36"/>
        <end position="73"/>
    </location>
</feature>
<dbReference type="Gene3D" id="3.40.50.10190">
    <property type="entry name" value="BRCT domain"/>
    <property type="match status" value="2"/>
</dbReference>
<dbReference type="EMBL" id="HBNS01006567">
    <property type="protein sequence ID" value="CAE4588801.1"/>
    <property type="molecule type" value="Transcribed_RNA"/>
</dbReference>
<evidence type="ECO:0000256" key="1">
    <source>
        <dbReference type="SAM" id="Coils"/>
    </source>
</evidence>
<feature type="domain" description="BRCT" evidence="3">
    <location>
        <begin position="695"/>
        <end position="788"/>
    </location>
</feature>
<dbReference type="InterPro" id="IPR001357">
    <property type="entry name" value="BRCT_dom"/>
</dbReference>
<feature type="region of interest" description="Disordered" evidence="2">
    <location>
        <begin position="991"/>
        <end position="1046"/>
    </location>
</feature>
<proteinExistence type="predicted"/>